<protein>
    <submittedName>
        <fullName evidence="5">Methylglyoxal synthase</fullName>
    </submittedName>
</protein>
<dbReference type="Gene3D" id="3.90.190.10">
    <property type="entry name" value="Protein tyrosine phosphatase superfamily"/>
    <property type="match status" value="1"/>
</dbReference>
<dbReference type="InterPro" id="IPR000340">
    <property type="entry name" value="Dual-sp_phosphatase_cat-dom"/>
</dbReference>
<evidence type="ECO:0000259" key="3">
    <source>
        <dbReference type="PROSITE" id="PS50056"/>
    </source>
</evidence>
<organism evidence="5 6">
    <name type="scientific">Vibrio alginolyticus (strain ATCC 17749 / DSM 2171 / NBRC 15630 / NCIMB 1903 / NCTC 12160 / XII-53)</name>
    <dbReference type="NCBI Taxonomy" id="1219076"/>
    <lineage>
        <taxon>Bacteria</taxon>
        <taxon>Pseudomonadati</taxon>
        <taxon>Pseudomonadota</taxon>
        <taxon>Gammaproteobacteria</taxon>
        <taxon>Vibrionales</taxon>
        <taxon>Vibrionaceae</taxon>
        <taxon>Vibrio</taxon>
    </lineage>
</organism>
<gene>
    <name evidence="5" type="ORF">N646_2273</name>
</gene>
<dbReference type="PROSITE" id="PS50056">
    <property type="entry name" value="TYR_PHOSPHATASE_2"/>
    <property type="match status" value="1"/>
</dbReference>
<feature type="domain" description="Tyrosine specific protein phosphatases" evidence="3">
    <location>
        <begin position="155"/>
        <end position="224"/>
    </location>
</feature>
<dbReference type="InterPro" id="IPR020422">
    <property type="entry name" value="TYR_PHOSPHATASE_DUAL_dom"/>
</dbReference>
<dbReference type="PROSITE" id="PS50146">
    <property type="entry name" value="DAGK"/>
    <property type="match status" value="1"/>
</dbReference>
<dbReference type="AlphaFoldDB" id="A0A2I3CDI2"/>
<dbReference type="EMBL" id="CP006718">
    <property type="protein sequence ID" value="AGV18085.1"/>
    <property type="molecule type" value="Genomic_DNA"/>
</dbReference>
<evidence type="ECO:0000313" key="6">
    <source>
        <dbReference type="Proteomes" id="UP000016714"/>
    </source>
</evidence>
<dbReference type="GO" id="GO:0016301">
    <property type="term" value="F:kinase activity"/>
    <property type="evidence" value="ECO:0007669"/>
    <property type="project" value="InterPro"/>
</dbReference>
<feature type="transmembrane region" description="Helical" evidence="1">
    <location>
        <begin position="31"/>
        <end position="51"/>
    </location>
</feature>
<evidence type="ECO:0000259" key="2">
    <source>
        <dbReference type="PROSITE" id="PS50054"/>
    </source>
</evidence>
<dbReference type="PANTHER" id="PTHR47216">
    <property type="match status" value="1"/>
</dbReference>
<dbReference type="SUPFAM" id="SSF111331">
    <property type="entry name" value="NAD kinase/diacylglycerol kinase-like"/>
    <property type="match status" value="1"/>
</dbReference>
<proteinExistence type="predicted"/>
<evidence type="ECO:0000256" key="1">
    <source>
        <dbReference type="SAM" id="Phobius"/>
    </source>
</evidence>
<dbReference type="RefSeq" id="WP_017821106.1">
    <property type="nucleotide sequence ID" value="NC_022349.1"/>
</dbReference>
<dbReference type="PANTHER" id="PTHR47216:SF4">
    <property type="entry name" value="OS01G0859400 PROTEIN"/>
    <property type="match status" value="1"/>
</dbReference>
<dbReference type="Pfam" id="PF00782">
    <property type="entry name" value="DSPc"/>
    <property type="match status" value="1"/>
</dbReference>
<dbReference type="SMART" id="SM00046">
    <property type="entry name" value="DAGKc"/>
    <property type="match status" value="1"/>
</dbReference>
<dbReference type="InterPro" id="IPR000387">
    <property type="entry name" value="Tyr_Pase_dom"/>
</dbReference>
<sequence>MFIIKYYILGALISLLAAIYTPQIIVSLLFLWISLSLALVSVAYVFDIPSIFRKNQDGKIVRWIRWAFIPFLLGARAYNAWERRRDTVPPIQKVSDNLYLSRRLFQSDLDFLESNEISCIVDVTAEFAGLESAMTDKQFHYLSIPVLDHKAPTLERLRHAINWIDTQISCSRAVVVHCALGRGRSVFVVAAYLLSKDPSLTVESVMKKINDVRSTARLNKLQIRTLRAISEKGVLGLDQSTWMVVNPVAGGGKWEENEQHLIRELTKKYRLSIHQTTTNLSAEQLTQQAKESGAKQIIVAGGDGTVTEVASQLVDTDLKLGIKLGIVPLGTANALCHVLYGVGAKFSPVEKACEALLGGHCQRIDTAECNQRLILLVLGIGLEQKMIEHAQREEKNVFGQLAYLTGFFNAVVAEETQALTVSLDAPTEDGNHDKNTQTLEVHSFVVANIAPFSTLLAQGGDAPQPDDGKLHITYLDNTESLGGRLIALSDLTLTSVGAQEESTHFQYATAQSVTISANKPIEYVIDGELYSDEQLAIKLRPKSLNVFVPSQRRKSASL</sequence>
<dbReference type="SMART" id="SM00195">
    <property type="entry name" value="DSPc"/>
    <property type="match status" value="1"/>
</dbReference>
<dbReference type="CDD" id="cd14527">
    <property type="entry name" value="DSP_bac"/>
    <property type="match status" value="1"/>
</dbReference>
<dbReference type="SUPFAM" id="SSF52799">
    <property type="entry name" value="(Phosphotyrosine protein) phosphatases II"/>
    <property type="match status" value="1"/>
</dbReference>
<dbReference type="InterPro" id="IPR001206">
    <property type="entry name" value="Diacylglycerol_kinase_cat_dom"/>
</dbReference>
<dbReference type="InterPro" id="IPR016064">
    <property type="entry name" value="NAD/diacylglycerol_kinase_sf"/>
</dbReference>
<keyword evidence="1" id="KW-0472">Membrane</keyword>
<keyword evidence="1" id="KW-1133">Transmembrane helix</keyword>
<dbReference type="InterPro" id="IPR017438">
    <property type="entry name" value="ATP-NAD_kinase_N"/>
</dbReference>
<evidence type="ECO:0000259" key="4">
    <source>
        <dbReference type="PROSITE" id="PS50146"/>
    </source>
</evidence>
<dbReference type="InterPro" id="IPR003595">
    <property type="entry name" value="Tyr_Pase_cat"/>
</dbReference>
<dbReference type="Pfam" id="PF00781">
    <property type="entry name" value="DAGK_cat"/>
    <property type="match status" value="1"/>
</dbReference>
<dbReference type="KEGG" id="vag:N646_2273"/>
<dbReference type="HOGENOM" id="CLU_499361_0_0_6"/>
<keyword evidence="1" id="KW-0812">Transmembrane</keyword>
<feature type="transmembrane region" description="Helical" evidence="1">
    <location>
        <begin position="63"/>
        <end position="81"/>
    </location>
</feature>
<dbReference type="Gene3D" id="3.40.50.10330">
    <property type="entry name" value="Probable inorganic polyphosphate/atp-NAD kinase, domain 1"/>
    <property type="match status" value="1"/>
</dbReference>
<dbReference type="NCBIfam" id="NF009025">
    <property type="entry name" value="PRK12361.1"/>
    <property type="match status" value="1"/>
</dbReference>
<dbReference type="SMART" id="SM00404">
    <property type="entry name" value="PTPc_motif"/>
    <property type="match status" value="1"/>
</dbReference>
<feature type="domain" description="Tyrosine-protein phosphatase" evidence="2">
    <location>
        <begin position="89"/>
        <end position="235"/>
    </location>
</feature>
<accession>A0A2I3CDI2</accession>
<evidence type="ECO:0000313" key="5">
    <source>
        <dbReference type="EMBL" id="AGV18085.1"/>
    </source>
</evidence>
<dbReference type="PROSITE" id="PS50054">
    <property type="entry name" value="TYR_PHOSPHATASE_DUAL"/>
    <property type="match status" value="1"/>
</dbReference>
<name>A0A2I3CDI2_VIBAX</name>
<dbReference type="Gene3D" id="2.60.200.40">
    <property type="match status" value="1"/>
</dbReference>
<dbReference type="Proteomes" id="UP000016714">
    <property type="component" value="Chromosome 1"/>
</dbReference>
<reference evidence="5 6" key="1">
    <citation type="journal article" date="2015" name="Genome Announc.">
        <title>Complete genome sequence of Vibrio alginolyticus ATCC 17749.</title>
        <authorList>
            <person name="Liu X.F."/>
            <person name="Cao Y."/>
            <person name="Zhang H.L."/>
            <person name="Chen Y.J."/>
            <person name="Hu C.J."/>
        </authorList>
    </citation>
    <scope>NUCLEOTIDE SEQUENCE [LARGE SCALE GENOMIC DNA]</scope>
    <source>
        <strain evidence="6">ATCC 17749 / DSM 2171 / NBRC 15630 / NCIMB 1903 / NCTC 12160 / XII-53</strain>
    </source>
</reference>
<dbReference type="InterPro" id="IPR029021">
    <property type="entry name" value="Prot-tyrosine_phosphatase-like"/>
</dbReference>
<feature type="transmembrane region" description="Helical" evidence="1">
    <location>
        <begin position="7"/>
        <end position="25"/>
    </location>
</feature>
<feature type="domain" description="DAGKc" evidence="4">
    <location>
        <begin position="236"/>
        <end position="373"/>
    </location>
</feature>